<evidence type="ECO:0000256" key="3">
    <source>
        <dbReference type="ARBA" id="ARBA00022527"/>
    </source>
</evidence>
<name>A0A6P7MCT4_BETSP</name>
<proteinExistence type="inferred from homology"/>
<accession>A0A6P7MCT4</accession>
<dbReference type="KEGG" id="bspl:114854478"/>
<evidence type="ECO:0000256" key="8">
    <source>
        <dbReference type="ARBA" id="ARBA00022777"/>
    </source>
</evidence>
<dbReference type="GeneID" id="114854478"/>
<dbReference type="EC" id="2.7.11.1" evidence="2"/>
<organism evidence="20 21">
    <name type="scientific">Betta splendens</name>
    <name type="common">Siamese fighting fish</name>
    <dbReference type="NCBI Taxonomy" id="158456"/>
    <lineage>
        <taxon>Eukaryota</taxon>
        <taxon>Metazoa</taxon>
        <taxon>Chordata</taxon>
        <taxon>Craniata</taxon>
        <taxon>Vertebrata</taxon>
        <taxon>Euteleostomi</taxon>
        <taxon>Actinopterygii</taxon>
        <taxon>Neopterygii</taxon>
        <taxon>Teleostei</taxon>
        <taxon>Neoteleostei</taxon>
        <taxon>Acanthomorphata</taxon>
        <taxon>Anabantaria</taxon>
        <taxon>Anabantiformes</taxon>
        <taxon>Anabantoidei</taxon>
        <taxon>Osphronemidae</taxon>
        <taxon>Betta</taxon>
    </lineage>
</organism>
<comment type="catalytic activity">
    <reaction evidence="12">
        <text>L-seryl-[protein] + ATP = O-phospho-L-seryl-[protein] + ADP + H(+)</text>
        <dbReference type="Rhea" id="RHEA:17989"/>
        <dbReference type="Rhea" id="RHEA-COMP:9863"/>
        <dbReference type="Rhea" id="RHEA-COMP:11604"/>
        <dbReference type="ChEBI" id="CHEBI:15378"/>
        <dbReference type="ChEBI" id="CHEBI:29999"/>
        <dbReference type="ChEBI" id="CHEBI:30616"/>
        <dbReference type="ChEBI" id="CHEBI:83421"/>
        <dbReference type="ChEBI" id="CHEBI:456216"/>
        <dbReference type="EC" id="2.7.11.1"/>
    </reaction>
</comment>
<dbReference type="InterPro" id="IPR011009">
    <property type="entry name" value="Kinase-like_dom_sf"/>
</dbReference>
<dbReference type="SUPFAM" id="SSF56112">
    <property type="entry name" value="Protein kinase-like (PK-like)"/>
    <property type="match status" value="1"/>
</dbReference>
<dbReference type="FunFam" id="1.10.510.10:FF:000369">
    <property type="entry name" value="Serine/threonine kinase 17a"/>
    <property type="match status" value="1"/>
</dbReference>
<keyword evidence="20" id="KW-1185">Reference proteome</keyword>
<evidence type="ECO:0000256" key="4">
    <source>
        <dbReference type="ARBA" id="ARBA00022553"/>
    </source>
</evidence>
<keyword evidence="8 21" id="KW-0418">Kinase</keyword>
<dbReference type="AlphaFoldDB" id="A0A6P7MCT4"/>
<dbReference type="Proteomes" id="UP000515150">
    <property type="component" value="Chromosome 4"/>
</dbReference>
<evidence type="ECO:0000256" key="14">
    <source>
        <dbReference type="ARBA" id="ARBA00069222"/>
    </source>
</evidence>
<dbReference type="PROSITE" id="PS00108">
    <property type="entry name" value="PROTEIN_KINASE_ST"/>
    <property type="match status" value="1"/>
</dbReference>
<feature type="compositionally biased region" description="Low complexity" evidence="18">
    <location>
        <begin position="333"/>
        <end position="351"/>
    </location>
</feature>
<evidence type="ECO:0000256" key="16">
    <source>
        <dbReference type="PROSITE-ProRule" id="PRU10141"/>
    </source>
</evidence>
<keyword evidence="9 16" id="KW-0067">ATP-binding</keyword>
<protein>
    <recommendedName>
        <fullName evidence="14">Serine/threonine-protein kinase 17A</fullName>
        <ecNumber evidence="2">2.7.11.1</ecNumber>
    </recommendedName>
    <alternativeName>
        <fullName evidence="15">DAP kinase-related apoptosis-inducing protein kinase 1</fullName>
    </alternativeName>
</protein>
<dbReference type="FunFam" id="3.30.200.20:FF:000175">
    <property type="entry name" value="Serine/threonine-protein kinase 17B"/>
    <property type="match status" value="1"/>
</dbReference>
<gene>
    <name evidence="21" type="primary">stk17a</name>
</gene>
<dbReference type="GO" id="GO:0005524">
    <property type="term" value="F:ATP binding"/>
    <property type="evidence" value="ECO:0007669"/>
    <property type="project" value="UniProtKB-UniRule"/>
</dbReference>
<dbReference type="InterPro" id="IPR000719">
    <property type="entry name" value="Prot_kinase_dom"/>
</dbReference>
<dbReference type="GO" id="GO:0005634">
    <property type="term" value="C:nucleus"/>
    <property type="evidence" value="ECO:0007669"/>
    <property type="project" value="UniProtKB-SubCell"/>
</dbReference>
<keyword evidence="6" id="KW-0053">Apoptosis</keyword>
<dbReference type="PANTHER" id="PTHR24342">
    <property type="entry name" value="SERINE/THREONINE-PROTEIN KINASE 17"/>
    <property type="match status" value="1"/>
</dbReference>
<dbReference type="InParanoid" id="A0A6P7MCT4"/>
<dbReference type="InterPro" id="IPR017441">
    <property type="entry name" value="Protein_kinase_ATP_BS"/>
</dbReference>
<dbReference type="InterPro" id="IPR008271">
    <property type="entry name" value="Ser/Thr_kinase_AS"/>
</dbReference>
<comment type="catalytic activity">
    <reaction evidence="11">
        <text>L-threonyl-[protein] + ATP = O-phospho-L-threonyl-[protein] + ADP + H(+)</text>
        <dbReference type="Rhea" id="RHEA:46608"/>
        <dbReference type="Rhea" id="RHEA-COMP:11060"/>
        <dbReference type="Rhea" id="RHEA-COMP:11605"/>
        <dbReference type="ChEBI" id="CHEBI:15378"/>
        <dbReference type="ChEBI" id="CHEBI:30013"/>
        <dbReference type="ChEBI" id="CHEBI:30616"/>
        <dbReference type="ChEBI" id="CHEBI:61977"/>
        <dbReference type="ChEBI" id="CHEBI:456216"/>
        <dbReference type="EC" id="2.7.11.1"/>
    </reaction>
</comment>
<feature type="region of interest" description="Disordered" evidence="18">
    <location>
        <begin position="320"/>
        <end position="359"/>
    </location>
</feature>
<dbReference type="Gene3D" id="3.30.200.20">
    <property type="entry name" value="Phosphorylase Kinase, domain 1"/>
    <property type="match status" value="1"/>
</dbReference>
<evidence type="ECO:0000256" key="2">
    <source>
        <dbReference type="ARBA" id="ARBA00012513"/>
    </source>
</evidence>
<reference evidence="21" key="1">
    <citation type="submission" date="2025-08" db="UniProtKB">
        <authorList>
            <consortium name="RefSeq"/>
        </authorList>
    </citation>
    <scope>IDENTIFICATION</scope>
</reference>
<evidence type="ECO:0000256" key="17">
    <source>
        <dbReference type="RuleBase" id="RU000304"/>
    </source>
</evidence>
<evidence type="ECO:0000256" key="5">
    <source>
        <dbReference type="ARBA" id="ARBA00022679"/>
    </source>
</evidence>
<dbReference type="PROSITE" id="PS00107">
    <property type="entry name" value="PROTEIN_KINASE_ATP"/>
    <property type="match status" value="1"/>
</dbReference>
<comment type="subcellular location">
    <subcellularLocation>
        <location evidence="1">Nucleus</location>
    </subcellularLocation>
</comment>
<dbReference type="GO" id="GO:0004674">
    <property type="term" value="F:protein serine/threonine kinase activity"/>
    <property type="evidence" value="ECO:0007669"/>
    <property type="project" value="UniProtKB-KW"/>
</dbReference>
<dbReference type="RefSeq" id="XP_029004746.1">
    <property type="nucleotide sequence ID" value="XM_029148913.3"/>
</dbReference>
<evidence type="ECO:0000256" key="1">
    <source>
        <dbReference type="ARBA" id="ARBA00004123"/>
    </source>
</evidence>
<evidence type="ECO:0000256" key="11">
    <source>
        <dbReference type="ARBA" id="ARBA00047899"/>
    </source>
</evidence>
<evidence type="ECO:0000256" key="18">
    <source>
        <dbReference type="SAM" id="MobiDB-lite"/>
    </source>
</evidence>
<keyword evidence="4" id="KW-0597">Phosphoprotein</keyword>
<keyword evidence="5" id="KW-0808">Transferase</keyword>
<feature type="region of interest" description="Disordered" evidence="18">
    <location>
        <begin position="1"/>
        <end position="32"/>
    </location>
</feature>
<dbReference type="OrthoDB" id="504170at2759"/>
<evidence type="ECO:0000256" key="9">
    <source>
        <dbReference type="ARBA" id="ARBA00022840"/>
    </source>
</evidence>
<keyword evidence="10" id="KW-0539">Nucleus</keyword>
<evidence type="ECO:0000256" key="13">
    <source>
        <dbReference type="ARBA" id="ARBA00060827"/>
    </source>
</evidence>
<feature type="binding site" evidence="16">
    <location>
        <position position="82"/>
    </location>
    <ligand>
        <name>ATP</name>
        <dbReference type="ChEBI" id="CHEBI:30616"/>
    </ligand>
</feature>
<dbReference type="GO" id="GO:0043065">
    <property type="term" value="P:positive regulation of apoptotic process"/>
    <property type="evidence" value="ECO:0007669"/>
    <property type="project" value="TreeGrafter"/>
</dbReference>
<evidence type="ECO:0000256" key="6">
    <source>
        <dbReference type="ARBA" id="ARBA00022703"/>
    </source>
</evidence>
<dbReference type="SMART" id="SM00220">
    <property type="entry name" value="S_TKc"/>
    <property type="match status" value="1"/>
</dbReference>
<evidence type="ECO:0000256" key="12">
    <source>
        <dbReference type="ARBA" id="ARBA00048679"/>
    </source>
</evidence>
<dbReference type="Pfam" id="PF00069">
    <property type="entry name" value="Pkinase"/>
    <property type="match status" value="1"/>
</dbReference>
<evidence type="ECO:0000313" key="21">
    <source>
        <dbReference type="RefSeq" id="XP_029004746.1"/>
    </source>
</evidence>
<keyword evidence="7 16" id="KW-0547">Nucleotide-binding</keyword>
<dbReference type="PANTHER" id="PTHR24342:SF6">
    <property type="entry name" value="SERINE_THREONINE-PROTEIN KINASE 17A"/>
    <property type="match status" value="1"/>
</dbReference>
<evidence type="ECO:0000256" key="7">
    <source>
        <dbReference type="ARBA" id="ARBA00022741"/>
    </source>
</evidence>
<dbReference type="GO" id="GO:0035556">
    <property type="term" value="P:intracellular signal transduction"/>
    <property type="evidence" value="ECO:0007669"/>
    <property type="project" value="TreeGrafter"/>
</dbReference>
<evidence type="ECO:0000259" key="19">
    <source>
        <dbReference type="PROSITE" id="PS50011"/>
    </source>
</evidence>
<evidence type="ECO:0000256" key="10">
    <source>
        <dbReference type="ARBA" id="ARBA00023242"/>
    </source>
</evidence>
<dbReference type="GO" id="GO:0006915">
    <property type="term" value="P:apoptotic process"/>
    <property type="evidence" value="ECO:0007669"/>
    <property type="project" value="UniProtKB-KW"/>
</dbReference>
<evidence type="ECO:0000313" key="20">
    <source>
        <dbReference type="Proteomes" id="UP000515150"/>
    </source>
</evidence>
<comment type="similarity">
    <text evidence="13">Belongs to the protein kinase superfamily. CAMK Ser/Thr protein kinase family. DAP kinase subfamily.</text>
</comment>
<feature type="domain" description="Protein kinase" evidence="19">
    <location>
        <begin position="53"/>
        <end position="314"/>
    </location>
</feature>
<sequence length="415" mass="46355">MIPERPRAAESGSRTRGQHGPAAEPRQDRSSGGLLSEIHTTIYTDSFSDHYSVIPGKELGRGKFAVVRKCVEKCTGHEYAAKFMRKRRKGQDCRMEIIHEIAVLELATANARVVNLHQVYEMASEMVLVLEFAAGGEIFNQCVSDREDEAFNEDDVKRLLKQILEGVAFLHQNNIVHLDLKPQNILLTNSSPLGDIKIVDFGLSRMVCSHQELREIMGTPEYVAPEILNYEPISTATDMWSIGVLTYVMLTGISPFVGEDKQETFLNISQLNVSYTEEELQQLDQAALSFIQMLLRKHPQDRATAEQCLQHPWLESSDSQTVVETLSSDHEASSNTSSLTSSPEPPSSTTTPEEEEDGPVTEELIVRAAYALGQCRQSSTSEKEALAAEQKAISKRFKFEEPFSALQEVPGEFIY</sequence>
<evidence type="ECO:0000256" key="15">
    <source>
        <dbReference type="ARBA" id="ARBA00076112"/>
    </source>
</evidence>
<dbReference type="PROSITE" id="PS50011">
    <property type="entry name" value="PROTEIN_KINASE_DOM"/>
    <property type="match status" value="1"/>
</dbReference>
<dbReference type="Gene3D" id="1.10.510.10">
    <property type="entry name" value="Transferase(Phosphotransferase) domain 1"/>
    <property type="match status" value="1"/>
</dbReference>
<dbReference type="CTD" id="9263"/>
<keyword evidence="3 17" id="KW-0723">Serine/threonine-protein kinase</keyword>